<name>A0ABS2CL89_9MICO</name>
<protein>
    <submittedName>
        <fullName evidence="2">Uncharacterized protein</fullName>
    </submittedName>
</protein>
<feature type="transmembrane region" description="Helical" evidence="1">
    <location>
        <begin position="21"/>
        <end position="44"/>
    </location>
</feature>
<keyword evidence="3" id="KW-1185">Reference proteome</keyword>
<proteinExistence type="predicted"/>
<reference evidence="2" key="1">
    <citation type="submission" date="2021-02" db="EMBL/GenBank/DDBJ databases">
        <title>Phycicoccus sp. MQZ13P-5T, whole genome shotgun sequence.</title>
        <authorList>
            <person name="Tuo L."/>
        </authorList>
    </citation>
    <scope>NUCLEOTIDE SEQUENCE</scope>
    <source>
        <strain evidence="2">MQZ13P-5</strain>
    </source>
</reference>
<sequence>MPVRRGRQAGGRRTGQDAPMQRFSGLVWTGVGVLVIVAVLWFVLPRV</sequence>
<evidence type="ECO:0000256" key="1">
    <source>
        <dbReference type="SAM" id="Phobius"/>
    </source>
</evidence>
<dbReference type="RefSeq" id="WP_204131118.1">
    <property type="nucleotide sequence ID" value="NZ_JAFDVD010000009.1"/>
</dbReference>
<gene>
    <name evidence="2" type="ORF">JQN70_09645</name>
</gene>
<dbReference type="EMBL" id="JAFDVD010000009">
    <property type="protein sequence ID" value="MBM6400647.1"/>
    <property type="molecule type" value="Genomic_DNA"/>
</dbReference>
<evidence type="ECO:0000313" key="2">
    <source>
        <dbReference type="EMBL" id="MBM6400647.1"/>
    </source>
</evidence>
<keyword evidence="1" id="KW-0812">Transmembrane</keyword>
<comment type="caution">
    <text evidence="2">The sequence shown here is derived from an EMBL/GenBank/DDBJ whole genome shotgun (WGS) entry which is preliminary data.</text>
</comment>
<keyword evidence="1" id="KW-0472">Membrane</keyword>
<evidence type="ECO:0000313" key="3">
    <source>
        <dbReference type="Proteomes" id="UP001430172"/>
    </source>
</evidence>
<accession>A0ABS2CL89</accession>
<keyword evidence="1" id="KW-1133">Transmembrane helix</keyword>
<dbReference type="Proteomes" id="UP001430172">
    <property type="component" value="Unassembled WGS sequence"/>
</dbReference>
<organism evidence="2 3">
    <name type="scientific">Phycicoccus sonneratiae</name>
    <dbReference type="NCBI Taxonomy" id="2807628"/>
    <lineage>
        <taxon>Bacteria</taxon>
        <taxon>Bacillati</taxon>
        <taxon>Actinomycetota</taxon>
        <taxon>Actinomycetes</taxon>
        <taxon>Micrococcales</taxon>
        <taxon>Intrasporangiaceae</taxon>
        <taxon>Phycicoccus</taxon>
    </lineage>
</organism>